<dbReference type="AlphaFoldDB" id="A0A218X9M6"/>
<comment type="caution">
    <text evidence="2">The sequence shown here is derived from an EMBL/GenBank/DDBJ whole genome shotgun (WGS) entry which is preliminary data.</text>
</comment>
<dbReference type="EMBL" id="MTKT01002214">
    <property type="protein sequence ID" value="OWM81410.1"/>
    <property type="molecule type" value="Genomic_DNA"/>
</dbReference>
<dbReference type="Proteomes" id="UP000233551">
    <property type="component" value="Unassembled WGS sequence"/>
</dbReference>
<proteinExistence type="predicted"/>
<evidence type="ECO:0000313" key="5">
    <source>
        <dbReference type="Proteomes" id="UP000233551"/>
    </source>
</evidence>
<evidence type="ECO:0000313" key="3">
    <source>
        <dbReference type="EMBL" id="PKI56288.1"/>
    </source>
</evidence>
<dbReference type="Proteomes" id="UP000197138">
    <property type="component" value="Unassembled WGS sequence"/>
</dbReference>
<organism evidence="2 4">
    <name type="scientific">Punica granatum</name>
    <name type="common">Pomegranate</name>
    <dbReference type="NCBI Taxonomy" id="22663"/>
    <lineage>
        <taxon>Eukaryota</taxon>
        <taxon>Viridiplantae</taxon>
        <taxon>Streptophyta</taxon>
        <taxon>Embryophyta</taxon>
        <taxon>Tracheophyta</taxon>
        <taxon>Spermatophyta</taxon>
        <taxon>Magnoliopsida</taxon>
        <taxon>eudicotyledons</taxon>
        <taxon>Gunneridae</taxon>
        <taxon>Pentapetalae</taxon>
        <taxon>rosids</taxon>
        <taxon>malvids</taxon>
        <taxon>Myrtales</taxon>
        <taxon>Lythraceae</taxon>
        <taxon>Punica</taxon>
    </lineage>
</organism>
<dbReference type="EMBL" id="PGOL01001608">
    <property type="protein sequence ID" value="PKI56288.1"/>
    <property type="molecule type" value="Genomic_DNA"/>
</dbReference>
<reference evidence="2" key="2">
    <citation type="submission" date="2017-06" db="EMBL/GenBank/DDBJ databases">
        <title>The pomegranate genome and the genomics of punicalagin biosynthesis.</title>
        <authorList>
            <person name="Xu C."/>
        </authorList>
    </citation>
    <scope>NUCLEOTIDE SEQUENCE [LARGE SCALE GENOMIC DNA]</scope>
    <source>
        <tissue evidence="2">Fresh leaf</tissue>
    </source>
</reference>
<evidence type="ECO:0000256" key="1">
    <source>
        <dbReference type="SAM" id="MobiDB-lite"/>
    </source>
</evidence>
<gene>
    <name evidence="2" type="ORF">CDL15_Pgr007448</name>
    <name evidence="3" type="ORF">CRG98_023307</name>
</gene>
<feature type="compositionally biased region" description="Acidic residues" evidence="1">
    <location>
        <begin position="93"/>
        <end position="136"/>
    </location>
</feature>
<protein>
    <submittedName>
        <fullName evidence="2">Uncharacterized protein</fullName>
    </submittedName>
</protein>
<feature type="region of interest" description="Disordered" evidence="1">
    <location>
        <begin position="87"/>
        <end position="142"/>
    </location>
</feature>
<sequence>MAKPALRMLLNNGKAAVGLIRGSSLSRSGLSSVKLAPSQFLSHLDFQELPRVDLDALLGAQVSGHLLRAGRSMPIFHTETGTRSYCRGRASEISDEDEDDDGDEDDCFEEWSDGSDEVGSDEVVDIDEFDDDEDDEQTRKSL</sequence>
<reference evidence="4" key="1">
    <citation type="journal article" date="2017" name="Plant J.">
        <title>The pomegranate (Punica granatum L.) genome and the genomics of punicalagin biosynthesis.</title>
        <authorList>
            <person name="Qin G."/>
            <person name="Xu C."/>
            <person name="Ming R."/>
            <person name="Tang H."/>
            <person name="Guyot R."/>
            <person name="Kramer E.M."/>
            <person name="Hu Y."/>
            <person name="Yi X."/>
            <person name="Qi Y."/>
            <person name="Xu X."/>
            <person name="Gao Z."/>
            <person name="Pan H."/>
            <person name="Jian J."/>
            <person name="Tian Y."/>
            <person name="Yue Z."/>
            <person name="Xu Y."/>
        </authorList>
    </citation>
    <scope>NUCLEOTIDE SEQUENCE [LARGE SCALE GENOMIC DNA]</scope>
    <source>
        <strain evidence="4">cv. Dabenzi</strain>
    </source>
</reference>
<evidence type="ECO:0000313" key="2">
    <source>
        <dbReference type="EMBL" id="OWM81410.1"/>
    </source>
</evidence>
<evidence type="ECO:0000313" key="4">
    <source>
        <dbReference type="Proteomes" id="UP000197138"/>
    </source>
</evidence>
<name>A0A218X9M6_PUNGR</name>
<keyword evidence="5" id="KW-1185">Reference proteome</keyword>
<reference evidence="3 5" key="3">
    <citation type="submission" date="2017-11" db="EMBL/GenBank/DDBJ databases">
        <title>De-novo sequencing of pomegranate (Punica granatum L.) genome.</title>
        <authorList>
            <person name="Akparov Z."/>
            <person name="Amiraslanov A."/>
            <person name="Hajiyeva S."/>
            <person name="Abbasov M."/>
            <person name="Kaur K."/>
            <person name="Hamwieh A."/>
            <person name="Solovyev V."/>
            <person name="Salamov A."/>
            <person name="Braich B."/>
            <person name="Kosarev P."/>
            <person name="Mahmoud A."/>
            <person name="Hajiyev E."/>
            <person name="Babayeva S."/>
            <person name="Izzatullayeva V."/>
            <person name="Mammadov A."/>
            <person name="Mammadov A."/>
            <person name="Sharifova S."/>
            <person name="Ojaghi J."/>
            <person name="Eynullazada K."/>
            <person name="Bayramov B."/>
            <person name="Abdulazimova A."/>
            <person name="Shahmuradov I."/>
        </authorList>
    </citation>
    <scope>NUCLEOTIDE SEQUENCE [LARGE SCALE GENOMIC DNA]</scope>
    <source>
        <strain evidence="3">AG2017</strain>
        <strain evidence="5">cv. AG2017</strain>
        <tissue evidence="3">Leaf</tissue>
    </source>
</reference>
<accession>A0A218X9M6</accession>